<feature type="transmembrane region" description="Helical" evidence="1">
    <location>
        <begin position="20"/>
        <end position="45"/>
    </location>
</feature>
<dbReference type="EMBL" id="CP163431">
    <property type="protein sequence ID" value="XDQ02842.1"/>
    <property type="molecule type" value="Genomic_DNA"/>
</dbReference>
<feature type="transmembrane region" description="Helical" evidence="1">
    <location>
        <begin position="52"/>
        <end position="71"/>
    </location>
</feature>
<keyword evidence="1" id="KW-0472">Membrane</keyword>
<keyword evidence="1" id="KW-1133">Transmembrane helix</keyword>
<gene>
    <name evidence="2" type="ORF">AB5J58_22970</name>
</gene>
<name>A0AB39MAC9_9ACTN</name>
<evidence type="ECO:0008006" key="3">
    <source>
        <dbReference type="Google" id="ProtNLM"/>
    </source>
</evidence>
<reference evidence="2" key="1">
    <citation type="submission" date="2024-07" db="EMBL/GenBank/DDBJ databases">
        <authorList>
            <person name="Yu S.T."/>
        </authorList>
    </citation>
    <scope>NUCLEOTIDE SEQUENCE</scope>
    <source>
        <strain evidence="2">R08</strain>
    </source>
</reference>
<accession>A0AB39MAC9</accession>
<organism evidence="2">
    <name type="scientific">Streptomyces sp. R08</name>
    <dbReference type="NCBI Taxonomy" id="3238624"/>
    <lineage>
        <taxon>Bacteria</taxon>
        <taxon>Bacillati</taxon>
        <taxon>Actinomycetota</taxon>
        <taxon>Actinomycetes</taxon>
        <taxon>Kitasatosporales</taxon>
        <taxon>Streptomycetaceae</taxon>
        <taxon>Streptomyces</taxon>
    </lineage>
</organism>
<protein>
    <recommendedName>
        <fullName evidence="3">MFS transporter</fullName>
    </recommendedName>
</protein>
<dbReference type="RefSeq" id="WP_369188915.1">
    <property type="nucleotide sequence ID" value="NZ_CP163431.1"/>
</dbReference>
<sequence length="97" mass="9338">MSKGPTVMEKSGDAPTLASAAMQAAFNLANAAGAYLGGLAIAAGFGLTSPNLVGAALVVSGFAVAAAAWAADRAASAVVQTAEAATDRRLTAGARTD</sequence>
<keyword evidence="1" id="KW-0812">Transmembrane</keyword>
<evidence type="ECO:0000313" key="2">
    <source>
        <dbReference type="EMBL" id="XDQ02842.1"/>
    </source>
</evidence>
<dbReference type="AlphaFoldDB" id="A0AB39MAC9"/>
<proteinExistence type="predicted"/>
<evidence type="ECO:0000256" key="1">
    <source>
        <dbReference type="SAM" id="Phobius"/>
    </source>
</evidence>